<reference evidence="10" key="1">
    <citation type="submission" date="2021-01" db="EMBL/GenBank/DDBJ databases">
        <authorList>
            <consortium name="Genoscope - CEA"/>
            <person name="William W."/>
        </authorList>
    </citation>
    <scope>NUCLEOTIDE SEQUENCE</scope>
</reference>
<dbReference type="AlphaFoldDB" id="A0A8S1PF68"/>
<dbReference type="InterPro" id="IPR000760">
    <property type="entry name" value="Inositol_monophosphatase-like"/>
</dbReference>
<comment type="similarity">
    <text evidence="2">Belongs to the inositol monophosphatase superfamily.</text>
</comment>
<keyword evidence="11" id="KW-1185">Reference proteome</keyword>
<evidence type="ECO:0000256" key="8">
    <source>
        <dbReference type="ARBA" id="ARBA00044478"/>
    </source>
</evidence>
<comment type="cofactor">
    <cofactor evidence="1 9">
        <name>Mg(2+)</name>
        <dbReference type="ChEBI" id="CHEBI:18420"/>
    </cofactor>
</comment>
<keyword evidence="3" id="KW-0452">Lithium</keyword>
<evidence type="ECO:0000256" key="4">
    <source>
        <dbReference type="ARBA" id="ARBA00022723"/>
    </source>
</evidence>
<feature type="binding site" evidence="9">
    <location>
        <position position="69"/>
    </location>
    <ligand>
        <name>Mg(2+)</name>
        <dbReference type="ChEBI" id="CHEBI:18420"/>
        <label>1</label>
        <note>catalytic</note>
    </ligand>
</feature>
<feature type="binding site" evidence="9">
    <location>
        <position position="119"/>
    </location>
    <ligand>
        <name>Mg(2+)</name>
        <dbReference type="ChEBI" id="CHEBI:18420"/>
        <label>1</label>
        <note>catalytic</note>
    </ligand>
</feature>
<dbReference type="FunFam" id="3.30.540.10:FF:000012">
    <property type="entry name" value="Blast:Putative inositol monophosphatase 3"/>
    <property type="match status" value="1"/>
</dbReference>
<comment type="caution">
    <text evidence="10">The sequence shown here is derived from an EMBL/GenBank/DDBJ whole genome shotgun (WGS) entry which is preliminary data.</text>
</comment>
<evidence type="ECO:0000313" key="11">
    <source>
        <dbReference type="Proteomes" id="UP000692954"/>
    </source>
</evidence>
<dbReference type="PANTHER" id="PTHR43028:SF5">
    <property type="entry name" value="3'(2'),5'-BISPHOSPHATE NUCLEOTIDASE 1"/>
    <property type="match status" value="1"/>
</dbReference>
<dbReference type="EMBL" id="CAJJDN010000076">
    <property type="protein sequence ID" value="CAD8101685.1"/>
    <property type="molecule type" value="Genomic_DNA"/>
</dbReference>
<gene>
    <name evidence="10" type="ORF">PSON_ATCC_30995.1.T0760123</name>
</gene>
<evidence type="ECO:0000256" key="7">
    <source>
        <dbReference type="ARBA" id="ARBA00044465"/>
    </source>
</evidence>
<evidence type="ECO:0000256" key="9">
    <source>
        <dbReference type="PIRSR" id="PIRSR600760-2"/>
    </source>
</evidence>
<comment type="catalytic activity">
    <reaction evidence="7">
        <text>1D-myo-inositol 1,3,4-trisphosphate + H2O = 1D-myo-inositol 3,4-bisphosphate + phosphate</text>
        <dbReference type="Rhea" id="RHEA:70319"/>
        <dbReference type="ChEBI" id="CHEBI:15377"/>
        <dbReference type="ChEBI" id="CHEBI:43474"/>
        <dbReference type="ChEBI" id="CHEBI:58414"/>
        <dbReference type="ChEBI" id="CHEBI:83241"/>
    </reaction>
    <physiologicalReaction direction="left-to-right" evidence="7">
        <dbReference type="Rhea" id="RHEA:70320"/>
    </physiologicalReaction>
</comment>
<proteinExistence type="inferred from homology"/>
<feature type="binding site" evidence="9">
    <location>
        <position position="118"/>
    </location>
    <ligand>
        <name>Mg(2+)</name>
        <dbReference type="ChEBI" id="CHEBI:18420"/>
        <label>1</label>
        <note>catalytic</note>
    </ligand>
</feature>
<feature type="binding site" evidence="9">
    <location>
        <position position="259"/>
    </location>
    <ligand>
        <name>Mg(2+)</name>
        <dbReference type="ChEBI" id="CHEBI:18420"/>
        <label>1</label>
        <note>catalytic</note>
    </ligand>
</feature>
<keyword evidence="5" id="KW-0378">Hydrolase</keyword>
<dbReference type="GO" id="GO:0046872">
    <property type="term" value="F:metal ion binding"/>
    <property type="evidence" value="ECO:0007669"/>
    <property type="project" value="UniProtKB-KW"/>
</dbReference>
<dbReference type="PANTHER" id="PTHR43028">
    <property type="entry name" value="3'(2'),5'-BISPHOSPHATE NUCLEOTIDASE 1"/>
    <property type="match status" value="1"/>
</dbReference>
<evidence type="ECO:0000256" key="5">
    <source>
        <dbReference type="ARBA" id="ARBA00022801"/>
    </source>
</evidence>
<organism evidence="10 11">
    <name type="scientific">Paramecium sonneborni</name>
    <dbReference type="NCBI Taxonomy" id="65129"/>
    <lineage>
        <taxon>Eukaryota</taxon>
        <taxon>Sar</taxon>
        <taxon>Alveolata</taxon>
        <taxon>Ciliophora</taxon>
        <taxon>Intramacronucleata</taxon>
        <taxon>Oligohymenophorea</taxon>
        <taxon>Peniculida</taxon>
        <taxon>Parameciidae</taxon>
        <taxon>Paramecium</taxon>
    </lineage>
</organism>
<feature type="binding site" evidence="9">
    <location>
        <position position="116"/>
    </location>
    <ligand>
        <name>Mg(2+)</name>
        <dbReference type="ChEBI" id="CHEBI:18420"/>
        <label>1</label>
        <note>catalytic</note>
    </ligand>
</feature>
<dbReference type="InterPro" id="IPR020583">
    <property type="entry name" value="Inositol_monoP_metal-BS"/>
</dbReference>
<dbReference type="GO" id="GO:0005737">
    <property type="term" value="C:cytoplasm"/>
    <property type="evidence" value="ECO:0007669"/>
    <property type="project" value="UniProtKB-ARBA"/>
</dbReference>
<dbReference type="GO" id="GO:0004441">
    <property type="term" value="F:inositol-1,4-bisphosphate 1-phosphatase activity"/>
    <property type="evidence" value="ECO:0007669"/>
    <property type="project" value="UniProtKB-EC"/>
</dbReference>
<evidence type="ECO:0000313" key="10">
    <source>
        <dbReference type="EMBL" id="CAD8101685.1"/>
    </source>
</evidence>
<accession>A0A8S1PF68</accession>
<dbReference type="PROSITE" id="PS00629">
    <property type="entry name" value="IMP_1"/>
    <property type="match status" value="1"/>
</dbReference>
<dbReference type="Pfam" id="PF00459">
    <property type="entry name" value="Inositol_P"/>
    <property type="match status" value="1"/>
</dbReference>
<evidence type="ECO:0000256" key="2">
    <source>
        <dbReference type="ARBA" id="ARBA00009759"/>
    </source>
</evidence>
<comment type="catalytic activity">
    <reaction evidence="8">
        <text>1D-myo-inositol 1,4-bisphosphate + H2O = 1D-myo-inositol 4-phosphate + phosphate</text>
        <dbReference type="Rhea" id="RHEA:15553"/>
        <dbReference type="ChEBI" id="CHEBI:15377"/>
        <dbReference type="ChEBI" id="CHEBI:43474"/>
        <dbReference type="ChEBI" id="CHEBI:58282"/>
        <dbReference type="ChEBI" id="CHEBI:58469"/>
        <dbReference type="EC" id="3.1.3.57"/>
    </reaction>
    <physiologicalReaction direction="left-to-right" evidence="8">
        <dbReference type="Rhea" id="RHEA:15554"/>
    </physiologicalReaction>
</comment>
<dbReference type="InterPro" id="IPR050725">
    <property type="entry name" value="CysQ/Inositol_MonoPase"/>
</dbReference>
<protein>
    <recommendedName>
        <fullName evidence="12">3'(2'),5'-bisphosphate nucleotidase</fullName>
    </recommendedName>
</protein>
<sequence length="317" mass="36135">MLKVHEFFSVGIQLAYNSAKIINAVRLSSNIGQKWKGIDDPVTIADIQAQSYIVKQLHKHWPNLTVIGEENIQDSQNYDLPDTNLTLYDETIFNKTHNDKNIRTQYEIDDLCVWVDPLDGTLDFVKGDYENVTTLIGVSYKQQALMGIISQPFIKLQEPQNTYQFKPKIYFGHHPQQKLFYINDCTSHIPFELNKPQFDPLNVRLCTQRNRLTNQELQKINSLGCQLYQVGGSGKKCLTVLEGQADIFICLGVGMSKWDICAPEALFKTFGGDFLGLAGQHYVYNPKDKSFDNPYGNISSIHSELLEKYLPKTQGML</sequence>
<name>A0A8S1PF68_9CILI</name>
<dbReference type="OrthoDB" id="411145at2759"/>
<keyword evidence="4 9" id="KW-0479">Metal-binding</keyword>
<keyword evidence="6 9" id="KW-0460">Magnesium</keyword>
<evidence type="ECO:0000256" key="3">
    <source>
        <dbReference type="ARBA" id="ARBA00022671"/>
    </source>
</evidence>
<evidence type="ECO:0008006" key="12">
    <source>
        <dbReference type="Google" id="ProtNLM"/>
    </source>
</evidence>
<evidence type="ECO:0000256" key="6">
    <source>
        <dbReference type="ARBA" id="ARBA00022842"/>
    </source>
</evidence>
<dbReference type="Proteomes" id="UP000692954">
    <property type="component" value="Unassembled WGS sequence"/>
</dbReference>
<evidence type="ECO:0000256" key="1">
    <source>
        <dbReference type="ARBA" id="ARBA00001946"/>
    </source>
</evidence>